<organism evidence="4 5">
    <name type="scientific">Podospora didyma</name>
    <dbReference type="NCBI Taxonomy" id="330526"/>
    <lineage>
        <taxon>Eukaryota</taxon>
        <taxon>Fungi</taxon>
        <taxon>Dikarya</taxon>
        <taxon>Ascomycota</taxon>
        <taxon>Pezizomycotina</taxon>
        <taxon>Sordariomycetes</taxon>
        <taxon>Sordariomycetidae</taxon>
        <taxon>Sordariales</taxon>
        <taxon>Podosporaceae</taxon>
        <taxon>Podospora</taxon>
    </lineage>
</organism>
<dbReference type="GO" id="GO:0000981">
    <property type="term" value="F:DNA-binding transcription factor activity, RNA polymerase II-specific"/>
    <property type="evidence" value="ECO:0007669"/>
    <property type="project" value="InterPro"/>
</dbReference>
<dbReference type="SMART" id="SM00066">
    <property type="entry name" value="GAL4"/>
    <property type="match status" value="1"/>
</dbReference>
<dbReference type="EMBL" id="JAULSW010000007">
    <property type="protein sequence ID" value="KAK3374533.1"/>
    <property type="molecule type" value="Genomic_DNA"/>
</dbReference>
<gene>
    <name evidence="4" type="ORF">B0H63DRAFT_480439</name>
</gene>
<reference evidence="4" key="1">
    <citation type="journal article" date="2023" name="Mol. Phylogenet. Evol.">
        <title>Genome-scale phylogeny and comparative genomics of the fungal order Sordariales.</title>
        <authorList>
            <person name="Hensen N."/>
            <person name="Bonometti L."/>
            <person name="Westerberg I."/>
            <person name="Brannstrom I.O."/>
            <person name="Guillou S."/>
            <person name="Cros-Aarteil S."/>
            <person name="Calhoun S."/>
            <person name="Haridas S."/>
            <person name="Kuo A."/>
            <person name="Mondo S."/>
            <person name="Pangilinan J."/>
            <person name="Riley R."/>
            <person name="LaButti K."/>
            <person name="Andreopoulos B."/>
            <person name="Lipzen A."/>
            <person name="Chen C."/>
            <person name="Yan M."/>
            <person name="Daum C."/>
            <person name="Ng V."/>
            <person name="Clum A."/>
            <person name="Steindorff A."/>
            <person name="Ohm R.A."/>
            <person name="Martin F."/>
            <person name="Silar P."/>
            <person name="Natvig D.O."/>
            <person name="Lalanne C."/>
            <person name="Gautier V."/>
            <person name="Ament-Velasquez S.L."/>
            <person name="Kruys A."/>
            <person name="Hutchinson M.I."/>
            <person name="Powell A.J."/>
            <person name="Barry K."/>
            <person name="Miller A.N."/>
            <person name="Grigoriev I.V."/>
            <person name="Debuchy R."/>
            <person name="Gladieux P."/>
            <person name="Hiltunen Thoren M."/>
            <person name="Johannesson H."/>
        </authorList>
    </citation>
    <scope>NUCLEOTIDE SEQUENCE</scope>
    <source>
        <strain evidence="4">CBS 232.78</strain>
    </source>
</reference>
<dbReference type="InterPro" id="IPR001138">
    <property type="entry name" value="Zn2Cys6_DnaBD"/>
</dbReference>
<dbReference type="Gene3D" id="4.10.240.10">
    <property type="entry name" value="Zn(2)-C6 fungal-type DNA-binding domain"/>
    <property type="match status" value="1"/>
</dbReference>
<dbReference type="GO" id="GO:0008270">
    <property type="term" value="F:zinc ion binding"/>
    <property type="evidence" value="ECO:0007669"/>
    <property type="project" value="InterPro"/>
</dbReference>
<evidence type="ECO:0000256" key="1">
    <source>
        <dbReference type="ARBA" id="ARBA00023242"/>
    </source>
</evidence>
<proteinExistence type="predicted"/>
<dbReference type="PANTHER" id="PTHR37534">
    <property type="entry name" value="TRANSCRIPTIONAL ACTIVATOR PROTEIN UGA3"/>
    <property type="match status" value="1"/>
</dbReference>
<feature type="compositionally biased region" description="Low complexity" evidence="2">
    <location>
        <begin position="343"/>
        <end position="359"/>
    </location>
</feature>
<evidence type="ECO:0000313" key="4">
    <source>
        <dbReference type="EMBL" id="KAK3374533.1"/>
    </source>
</evidence>
<dbReference type="AlphaFoldDB" id="A0AAE0N918"/>
<dbReference type="PROSITE" id="PS00463">
    <property type="entry name" value="ZN2_CY6_FUNGAL_1"/>
    <property type="match status" value="1"/>
</dbReference>
<feature type="region of interest" description="Disordered" evidence="2">
    <location>
        <begin position="333"/>
        <end position="359"/>
    </location>
</feature>
<feature type="domain" description="Zn(2)-C6 fungal-type" evidence="3">
    <location>
        <begin position="12"/>
        <end position="42"/>
    </location>
</feature>
<evidence type="ECO:0000259" key="3">
    <source>
        <dbReference type="PROSITE" id="PS50048"/>
    </source>
</evidence>
<dbReference type="Pfam" id="PF00172">
    <property type="entry name" value="Zn_clus"/>
    <property type="match status" value="1"/>
</dbReference>
<keyword evidence="1" id="KW-0539">Nucleus</keyword>
<keyword evidence="5" id="KW-1185">Reference proteome</keyword>
<evidence type="ECO:0000256" key="2">
    <source>
        <dbReference type="SAM" id="MobiDB-lite"/>
    </source>
</evidence>
<name>A0AAE0N918_9PEZI</name>
<protein>
    <recommendedName>
        <fullName evidence="3">Zn(2)-C6 fungal-type domain-containing protein</fullName>
    </recommendedName>
</protein>
<feature type="region of interest" description="Disordered" evidence="2">
    <location>
        <begin position="90"/>
        <end position="126"/>
    </location>
</feature>
<dbReference type="PANTHER" id="PTHR37534:SF46">
    <property type="entry name" value="ZN(II)2CYS6 TRANSCRIPTION FACTOR (EUROFUNG)"/>
    <property type="match status" value="1"/>
</dbReference>
<dbReference type="SUPFAM" id="SSF57701">
    <property type="entry name" value="Zn2/Cys6 DNA-binding domain"/>
    <property type="match status" value="1"/>
</dbReference>
<evidence type="ECO:0000313" key="5">
    <source>
        <dbReference type="Proteomes" id="UP001285441"/>
    </source>
</evidence>
<dbReference type="PROSITE" id="PS50048">
    <property type="entry name" value="ZN2_CY6_FUNGAL_2"/>
    <property type="match status" value="1"/>
</dbReference>
<dbReference type="InterPro" id="IPR036864">
    <property type="entry name" value="Zn2-C6_fun-type_DNA-bd_sf"/>
</dbReference>
<dbReference type="CDD" id="cd00067">
    <property type="entry name" value="GAL4"/>
    <property type="match status" value="1"/>
</dbReference>
<accession>A0AAE0N918</accession>
<sequence length="523" mass="57285">MPPRRRVLKHKACLRCTKLKRKCDKSAPFCERCAEMGVVCEYPPSRNMVLRALLLQPAGPATALPPSPSDAIVDGPRRDIQASLSLRNRETEQISNATTQFPPSPPSSTSLSTRNDPHQKLTPSAASRRNLSDRWFLSLDTWARHLGIHPNLYASQTPKPSVSDETHSSFLSKLQTWMSAWTSEGHNSFTHKYLYDTDMPNYVAHALASLAAYQIASPNTAAKKQALRVANDRASALVESQAQLERVHVDVGIGTCPCGANAIALDTDIHMARTQALLIYQYIRLFDGDIRSRAQAEAHIQQLHVWATQMMESARLDCAAAVMMSSGSLPVDSRNSLGGGDNGASIDGGDSGNAASSSNGIDGLDSRLYGTMKKSSPDNRDGPFSLYIHENAPTPCIWSAWIFSESVRRTYLVTEFMTSSYLTLKQGWALPSTTASFTPGAGLWDAPSAYSWIAEVRRTRSLGQDGRQPSPFLLMVEEEDVGCLFEEVGPSEVDELAHVVLGMKFGVENVEKWVVEKAAELSL</sequence>
<comment type="caution">
    <text evidence="4">The sequence shown here is derived from an EMBL/GenBank/DDBJ whole genome shotgun (WGS) entry which is preliminary data.</text>
</comment>
<dbReference type="Proteomes" id="UP001285441">
    <property type="component" value="Unassembled WGS sequence"/>
</dbReference>
<reference evidence="4" key="2">
    <citation type="submission" date="2023-06" db="EMBL/GenBank/DDBJ databases">
        <authorList>
            <consortium name="Lawrence Berkeley National Laboratory"/>
            <person name="Haridas S."/>
            <person name="Hensen N."/>
            <person name="Bonometti L."/>
            <person name="Westerberg I."/>
            <person name="Brannstrom I.O."/>
            <person name="Guillou S."/>
            <person name="Cros-Aarteil S."/>
            <person name="Calhoun S."/>
            <person name="Kuo A."/>
            <person name="Mondo S."/>
            <person name="Pangilinan J."/>
            <person name="Riley R."/>
            <person name="LaButti K."/>
            <person name="Andreopoulos B."/>
            <person name="Lipzen A."/>
            <person name="Chen C."/>
            <person name="Yanf M."/>
            <person name="Daum C."/>
            <person name="Ng V."/>
            <person name="Clum A."/>
            <person name="Steindorff A."/>
            <person name="Ohm R."/>
            <person name="Martin F."/>
            <person name="Silar P."/>
            <person name="Natvig D."/>
            <person name="Lalanne C."/>
            <person name="Gautier V."/>
            <person name="Ament-velasquez S.L."/>
            <person name="Kruys A."/>
            <person name="Hutchinson M.I."/>
            <person name="Powell A.J."/>
            <person name="Barry K."/>
            <person name="Miller A.N."/>
            <person name="Grigoriev I.V."/>
            <person name="Debuchy R."/>
            <person name="Gladieux P."/>
            <person name="Thoren M.H."/>
            <person name="Johannesson H."/>
        </authorList>
    </citation>
    <scope>NUCLEOTIDE SEQUENCE</scope>
    <source>
        <strain evidence="4">CBS 232.78</strain>
    </source>
</reference>